<reference evidence="1 2" key="1">
    <citation type="submission" date="2018-06" db="EMBL/GenBank/DDBJ databases">
        <authorList>
            <consortium name="Pathogen Informatics"/>
            <person name="Doyle S."/>
        </authorList>
    </citation>
    <scope>NUCLEOTIDE SEQUENCE [LARGE SCALE GENOMIC DNA]</scope>
    <source>
        <strain evidence="1 2">NCTC8256</strain>
    </source>
</reference>
<dbReference type="AlphaFoldDB" id="A0A2X5B0I1"/>
<evidence type="ECO:0000313" key="2">
    <source>
        <dbReference type="Proteomes" id="UP000254346"/>
    </source>
</evidence>
<dbReference type="InterPro" id="IPR058522">
    <property type="entry name" value="DUF8209"/>
</dbReference>
<accession>A0A2X5B0I1</accession>
<dbReference type="Proteomes" id="UP000254346">
    <property type="component" value="Unassembled WGS sequence"/>
</dbReference>
<dbReference type="NCBIfam" id="NF045926">
    <property type="entry name" value="STM2901_fam"/>
    <property type="match status" value="1"/>
</dbReference>
<evidence type="ECO:0000313" key="1">
    <source>
        <dbReference type="EMBL" id="SUH07888.1"/>
    </source>
</evidence>
<gene>
    <name evidence="1" type="ORF">NCTC8256_01802</name>
</gene>
<protein>
    <submittedName>
        <fullName evidence="1">Putative phage membrane protein</fullName>
    </submittedName>
</protein>
<dbReference type="InterPro" id="IPR058064">
    <property type="entry name" value="STM2901-like"/>
</dbReference>
<proteinExistence type="predicted"/>
<dbReference type="Pfam" id="PF26636">
    <property type="entry name" value="DUF8209"/>
    <property type="match status" value="1"/>
</dbReference>
<name>A0A2X5B0I1_SALET</name>
<organism evidence="1 2">
    <name type="scientific">Salmonella enterica I</name>
    <dbReference type="NCBI Taxonomy" id="59201"/>
    <lineage>
        <taxon>Bacteria</taxon>
        <taxon>Pseudomonadati</taxon>
        <taxon>Pseudomonadota</taxon>
        <taxon>Gammaproteobacteria</taxon>
        <taxon>Enterobacterales</taxon>
        <taxon>Enterobacteriaceae</taxon>
        <taxon>Salmonella</taxon>
    </lineage>
</organism>
<dbReference type="EMBL" id="UGXR01000001">
    <property type="protein sequence ID" value="SUH07888.1"/>
    <property type="molecule type" value="Genomic_DNA"/>
</dbReference>
<dbReference type="RefSeq" id="WP_000381628.1">
    <property type="nucleotide sequence ID" value="NZ_CP026660.1"/>
</dbReference>
<sequence>MDTTETLNGTYFYGGLSNLTPQQLWWAITIAVVSDHLGISAVDAALVISGQPVLPTRGKPRGTTPGTSIASKYISNWLNYKLPPGIRLPTLTGKTINSLQLSSTNNLGRFVGRNVPWLGWVMTFTTIYDIQRDIKDTFNRVAVPKDRIQWTYF</sequence>